<protein>
    <submittedName>
        <fullName evidence="1">Uncharacterized protein</fullName>
    </submittedName>
</protein>
<evidence type="ECO:0000313" key="2">
    <source>
        <dbReference type="Proteomes" id="UP000033423"/>
    </source>
</evidence>
<evidence type="ECO:0000313" key="1">
    <source>
        <dbReference type="EMBL" id="KJU82121.1"/>
    </source>
</evidence>
<proteinExistence type="predicted"/>
<reference evidence="1 2" key="1">
    <citation type="submission" date="2015-02" db="EMBL/GenBank/DDBJ databases">
        <title>Single-cell genomics of uncultivated deep-branching MTB reveals a conserved set of magnetosome genes.</title>
        <authorList>
            <person name="Kolinko S."/>
            <person name="Richter M."/>
            <person name="Glockner F.O."/>
            <person name="Brachmann A."/>
            <person name="Schuler D."/>
        </authorList>
    </citation>
    <scope>NUCLEOTIDE SEQUENCE [LARGE SCALE GENOMIC DNA]</scope>
    <source>
        <strain evidence="1">TM-1</strain>
    </source>
</reference>
<accession>A0A0F3GJQ1</accession>
<comment type="caution">
    <text evidence="1">The sequence shown here is derived from an EMBL/GenBank/DDBJ whole genome shotgun (WGS) entry which is preliminary data.</text>
</comment>
<name>A0A0F3GJQ1_9BACT</name>
<organism evidence="1 2">
    <name type="scientific">Candidatus Magnetobacterium bavaricum</name>
    <dbReference type="NCBI Taxonomy" id="29290"/>
    <lineage>
        <taxon>Bacteria</taxon>
        <taxon>Pseudomonadati</taxon>
        <taxon>Nitrospirota</taxon>
        <taxon>Thermodesulfovibrionia</taxon>
        <taxon>Thermodesulfovibrionales</taxon>
        <taxon>Candidatus Magnetobacteriaceae</taxon>
        <taxon>Candidatus Magnetobacterium</taxon>
    </lineage>
</organism>
<keyword evidence="2" id="KW-1185">Reference proteome</keyword>
<dbReference type="Proteomes" id="UP000033423">
    <property type="component" value="Unassembled WGS sequence"/>
</dbReference>
<gene>
    <name evidence="1" type="ORF">MBAV_005685</name>
</gene>
<sequence>MGIPASLAQTSPVRLSVTVLSALLAILLSVNRGLGHATPFFKSPSCPVSLQEVSLPSSS</sequence>
<dbReference type="EMBL" id="LACI01002419">
    <property type="protein sequence ID" value="KJU82121.1"/>
    <property type="molecule type" value="Genomic_DNA"/>
</dbReference>
<dbReference type="AlphaFoldDB" id="A0A0F3GJQ1"/>